<dbReference type="RefSeq" id="WP_202241523.1">
    <property type="nucleotide sequence ID" value="NZ_JAESIY010000001.1"/>
</dbReference>
<evidence type="ECO:0000259" key="5">
    <source>
        <dbReference type="PROSITE" id="PS50977"/>
    </source>
</evidence>
<feature type="DNA-binding region" description="H-T-H motif" evidence="4">
    <location>
        <begin position="24"/>
        <end position="43"/>
    </location>
</feature>
<sequence>MNTREKIIILAREQILKMGYKGFSFNDISAPLNVKNAAIHYYFPTKEDLGLEVLNNEIERFQNWFANIEDLSCWQKLEAFFELYDVRLIEQQMCMLGSLCSSFFTVTEAIQDRLKLIMNDIEEWLIGVINEGVAEEAFNFVGEPKDKAKVILCSLVAGVQFTRALEEDYFTRLKHQLRLELNIHTND</sequence>
<keyword evidence="1" id="KW-0805">Transcription regulation</keyword>
<evidence type="ECO:0000256" key="4">
    <source>
        <dbReference type="PROSITE-ProRule" id="PRU00335"/>
    </source>
</evidence>
<dbReference type="EMBL" id="JAESIY010000001">
    <property type="protein sequence ID" value="MBL3654594.1"/>
    <property type="molecule type" value="Genomic_DNA"/>
</dbReference>
<keyword evidence="7" id="KW-1185">Reference proteome</keyword>
<dbReference type="SUPFAM" id="SSF46689">
    <property type="entry name" value="Homeodomain-like"/>
    <property type="match status" value="1"/>
</dbReference>
<dbReference type="AlphaFoldDB" id="A0A937JXG1"/>
<dbReference type="Gene3D" id="1.10.357.10">
    <property type="entry name" value="Tetracycline Repressor, domain 2"/>
    <property type="match status" value="1"/>
</dbReference>
<feature type="domain" description="HTH tetR-type" evidence="5">
    <location>
        <begin position="1"/>
        <end position="61"/>
    </location>
</feature>
<dbReference type="SUPFAM" id="SSF48498">
    <property type="entry name" value="Tetracyclin repressor-like, C-terminal domain"/>
    <property type="match status" value="1"/>
</dbReference>
<keyword evidence="2 4" id="KW-0238">DNA-binding</keyword>
<dbReference type="InterPro" id="IPR001647">
    <property type="entry name" value="HTH_TetR"/>
</dbReference>
<keyword evidence="3" id="KW-0804">Transcription</keyword>
<evidence type="ECO:0000256" key="2">
    <source>
        <dbReference type="ARBA" id="ARBA00023125"/>
    </source>
</evidence>
<evidence type="ECO:0000313" key="7">
    <source>
        <dbReference type="Proteomes" id="UP000659388"/>
    </source>
</evidence>
<evidence type="ECO:0000256" key="3">
    <source>
        <dbReference type="ARBA" id="ARBA00023163"/>
    </source>
</evidence>
<evidence type="ECO:0000313" key="6">
    <source>
        <dbReference type="EMBL" id="MBL3654594.1"/>
    </source>
</evidence>
<dbReference type="InterPro" id="IPR009057">
    <property type="entry name" value="Homeodomain-like_sf"/>
</dbReference>
<gene>
    <name evidence="6" type="ORF">JL102_00510</name>
</gene>
<name>A0A937JXG1_9BACT</name>
<dbReference type="InterPro" id="IPR036271">
    <property type="entry name" value="Tet_transcr_reg_TetR-rel_C_sf"/>
</dbReference>
<accession>A0A937JXG1</accession>
<evidence type="ECO:0000256" key="1">
    <source>
        <dbReference type="ARBA" id="ARBA00023015"/>
    </source>
</evidence>
<proteinExistence type="predicted"/>
<organism evidence="6 7">
    <name type="scientific">Fulvivirga sediminis</name>
    <dbReference type="NCBI Taxonomy" id="2803949"/>
    <lineage>
        <taxon>Bacteria</taxon>
        <taxon>Pseudomonadati</taxon>
        <taxon>Bacteroidota</taxon>
        <taxon>Cytophagia</taxon>
        <taxon>Cytophagales</taxon>
        <taxon>Fulvivirgaceae</taxon>
        <taxon>Fulvivirga</taxon>
    </lineage>
</organism>
<dbReference type="Pfam" id="PF00440">
    <property type="entry name" value="TetR_N"/>
    <property type="match status" value="1"/>
</dbReference>
<comment type="caution">
    <text evidence="6">The sequence shown here is derived from an EMBL/GenBank/DDBJ whole genome shotgun (WGS) entry which is preliminary data.</text>
</comment>
<dbReference type="PROSITE" id="PS50977">
    <property type="entry name" value="HTH_TETR_2"/>
    <property type="match status" value="1"/>
</dbReference>
<dbReference type="GO" id="GO:0003677">
    <property type="term" value="F:DNA binding"/>
    <property type="evidence" value="ECO:0007669"/>
    <property type="project" value="UniProtKB-UniRule"/>
</dbReference>
<reference evidence="6" key="1">
    <citation type="submission" date="2021-01" db="EMBL/GenBank/DDBJ databases">
        <title>Fulvivirga kasyanovii gen. nov., sp nov., a novel member of the phylum Bacteroidetes isolated from seawater in a mussel farm.</title>
        <authorList>
            <person name="Zhao L.-H."/>
            <person name="Wang Z.-J."/>
        </authorList>
    </citation>
    <scope>NUCLEOTIDE SEQUENCE</scope>
    <source>
        <strain evidence="6">2943</strain>
    </source>
</reference>
<dbReference type="PANTHER" id="PTHR47506:SF6">
    <property type="entry name" value="HTH-TYPE TRANSCRIPTIONAL REPRESSOR NEMR"/>
    <property type="match status" value="1"/>
</dbReference>
<dbReference type="Proteomes" id="UP000659388">
    <property type="component" value="Unassembled WGS sequence"/>
</dbReference>
<dbReference type="PANTHER" id="PTHR47506">
    <property type="entry name" value="TRANSCRIPTIONAL REGULATORY PROTEIN"/>
    <property type="match status" value="1"/>
</dbReference>
<protein>
    <submittedName>
        <fullName evidence="6">TetR/AcrR family transcriptional regulator</fullName>
    </submittedName>
</protein>